<dbReference type="PANTHER" id="PTHR10157">
    <property type="entry name" value="DOPAMINE BETA HYDROXYLASE RELATED"/>
    <property type="match status" value="1"/>
</dbReference>
<dbReference type="PROSITE" id="PS50836">
    <property type="entry name" value="DOMON"/>
    <property type="match status" value="1"/>
</dbReference>
<comment type="cofactor">
    <cofactor evidence="1">
        <name>Cu(2+)</name>
        <dbReference type="ChEBI" id="CHEBI:29036"/>
    </cofactor>
</comment>
<dbReference type="InterPro" id="IPR036939">
    <property type="entry name" value="Cu2_ascorb_mOase_N_sf"/>
</dbReference>
<dbReference type="SUPFAM" id="SSF49742">
    <property type="entry name" value="PHM/PNGase F"/>
    <property type="match status" value="2"/>
</dbReference>
<evidence type="ECO:0000256" key="14">
    <source>
        <dbReference type="SAM" id="SignalP"/>
    </source>
</evidence>
<accession>A0A553NER2</accession>
<dbReference type="CDD" id="cd09631">
    <property type="entry name" value="DOMON_DOH"/>
    <property type="match status" value="1"/>
</dbReference>
<sequence>MIHSTWNIVPFYLMALPILTHQFEFLDQGYAPIFSETLTTSLTLNWQVDYEGRTVHFEVEHAFDQGGSESDWIAIGFSDHGELPKADLCLTMMDWNGDLSMHDVNVDELTQVHLDHDQNCLDFNHKLFDDGLIYGFSRSFDTCDPQDYIIEDGTTHVIWALDRGPIESIKGITLDSVPNGMIRTRLLKVPDVPPLPMDEQSLDFFHEIEIPSDDTTYWCSMHRLPPELIQKHHVVQYEPIKTAGNEHILHHMEVFHCDAPPDEEFPLWQGPCGADDAPPQLQKCKKVLAAWAIGAGPFTYPENAGLAIGGPDFNPYVMLEVHYNNENMEAGHQDQSGMRLHVTDQLRAYDAGIMELGLIYTDRMAIPPQMTEFPLSGHCLPSCTAEGFPDQGITVFGSQLHTHGTGVRVATLHVRDGHQLPDLNRDNHYSTHFQEIRALHDPVQVLPGDGLINRCWHNTMTRTNATLGGYGFRDEMCLNYIHYYPKIELEICKSSVDRTALEDYFRYLNEVEDQPTSAFKNVSENYHTIEWTPRRSLDLENFYSKAPIEMQCQGGNGLPLPGNSWKNMKIMDIEDPLPIQPRECQDIIQSKRFLGANYRPKRFLGANTRYNKRMGFNPKMVAIYRERMQDQETRRRRGLRSKKETASNLGLSNLRFDLFNRFFKRSGSPMNEMRKRAGQSFNEMKRAPTGIRMRKADTKNMVRMRKNAEQGESVNINSLMQDPEFSKRLWSTRMKKNSLHQNRFNDLERGLRQAFSVIKPRDEKRVFGKIRLRDFERAEANARQRRRRQEPSKKDYSLGLSHNILDNPYVNYGKRSSRNEHFNQLSSDLNDALNLFNSKRASLRPDSFTGLENSLHEAYGMLNNPSNPNNPIRRADKRSSKEERLNDLESNLSETLNLLNGPGWKSVKGKRSSANGLRFSKLNQEVDDLLTAFGQKKRGKRSSPISNRELDELESKLRDAFTLLNNMETDDNQFRKRFGKRTQPESLNDDYEEEYEKLYESETWPDYPTWGLDRRKKGLGSVV</sequence>
<dbReference type="InterPro" id="IPR000323">
    <property type="entry name" value="Cu2_ascorb_mOase_N"/>
</dbReference>
<feature type="region of interest" description="Disordered" evidence="13">
    <location>
        <begin position="861"/>
        <end position="886"/>
    </location>
</feature>
<protein>
    <recommendedName>
        <fullName evidence="15">DOMON domain-containing protein</fullName>
    </recommendedName>
</protein>
<dbReference type="GO" id="GO:0030667">
    <property type="term" value="C:secretory granule membrane"/>
    <property type="evidence" value="ECO:0007669"/>
    <property type="project" value="TreeGrafter"/>
</dbReference>
<dbReference type="Pfam" id="PF03712">
    <property type="entry name" value="Cu2_monoox_C"/>
    <property type="match status" value="1"/>
</dbReference>
<evidence type="ECO:0000256" key="10">
    <source>
        <dbReference type="ARBA" id="ARBA00023136"/>
    </source>
</evidence>
<dbReference type="FunFam" id="2.60.120.310:FF:000004">
    <property type="entry name" value="DBH-like monooxygenase protein 1"/>
    <property type="match status" value="1"/>
</dbReference>
<feature type="domain" description="DOMON" evidence="15">
    <location>
        <begin position="40"/>
        <end position="162"/>
    </location>
</feature>
<evidence type="ECO:0000256" key="7">
    <source>
        <dbReference type="ARBA" id="ARBA00023002"/>
    </source>
</evidence>
<dbReference type="InterPro" id="IPR000945">
    <property type="entry name" value="DBH-like"/>
</dbReference>
<keyword evidence="14" id="KW-0732">Signal</keyword>
<evidence type="ECO:0000313" key="17">
    <source>
        <dbReference type="Proteomes" id="UP000318571"/>
    </source>
</evidence>
<gene>
    <name evidence="16" type="ORF">TCAL_11840</name>
</gene>
<reference evidence="16 17" key="1">
    <citation type="journal article" date="2018" name="Nat. Ecol. Evol.">
        <title>Genomic signatures of mitonuclear coevolution across populations of Tigriopus californicus.</title>
        <authorList>
            <person name="Barreto F.S."/>
            <person name="Watson E.T."/>
            <person name="Lima T.G."/>
            <person name="Willett C.S."/>
            <person name="Edmands S."/>
            <person name="Li W."/>
            <person name="Burton R.S."/>
        </authorList>
    </citation>
    <scope>NUCLEOTIDE SEQUENCE [LARGE SCALE GENOMIC DNA]</scope>
    <source>
        <strain evidence="16 17">San Diego</strain>
    </source>
</reference>
<dbReference type="PRINTS" id="PR00767">
    <property type="entry name" value="DBMONOXGNASE"/>
</dbReference>
<dbReference type="InterPro" id="IPR014784">
    <property type="entry name" value="Cu2_ascorb_mOase-like_C"/>
</dbReference>
<dbReference type="EMBL" id="VCGU01000458">
    <property type="protein sequence ID" value="TRY63859.1"/>
    <property type="molecule type" value="Genomic_DNA"/>
</dbReference>
<dbReference type="Gene3D" id="2.60.120.230">
    <property type="match status" value="1"/>
</dbReference>
<dbReference type="GO" id="GO:0042420">
    <property type="term" value="P:dopamine catabolic process"/>
    <property type="evidence" value="ECO:0007669"/>
    <property type="project" value="TreeGrafter"/>
</dbReference>
<keyword evidence="4" id="KW-0812">Transmembrane</keyword>
<proteinExistence type="inferred from homology"/>
<dbReference type="InterPro" id="IPR005018">
    <property type="entry name" value="DOMON_domain"/>
</dbReference>
<evidence type="ECO:0000256" key="1">
    <source>
        <dbReference type="ARBA" id="ARBA00001973"/>
    </source>
</evidence>
<evidence type="ECO:0000256" key="4">
    <source>
        <dbReference type="ARBA" id="ARBA00022692"/>
    </source>
</evidence>
<dbReference type="InterPro" id="IPR008977">
    <property type="entry name" value="PHM/PNGase_F_dom_sf"/>
</dbReference>
<evidence type="ECO:0000256" key="11">
    <source>
        <dbReference type="ARBA" id="ARBA00023157"/>
    </source>
</evidence>
<keyword evidence="5" id="KW-0479">Metal-binding</keyword>
<dbReference type="Gene3D" id="2.60.120.310">
    <property type="entry name" value="Copper type II, ascorbate-dependent monooxygenase, N-terminal domain"/>
    <property type="match status" value="1"/>
</dbReference>
<evidence type="ECO:0000256" key="5">
    <source>
        <dbReference type="ARBA" id="ARBA00022723"/>
    </source>
</evidence>
<evidence type="ECO:0000256" key="2">
    <source>
        <dbReference type="ARBA" id="ARBA00004167"/>
    </source>
</evidence>
<keyword evidence="9" id="KW-0503">Monooxygenase</keyword>
<organism evidence="16 17">
    <name type="scientific">Tigriopus californicus</name>
    <name type="common">Marine copepod</name>
    <dbReference type="NCBI Taxonomy" id="6832"/>
    <lineage>
        <taxon>Eukaryota</taxon>
        <taxon>Metazoa</taxon>
        <taxon>Ecdysozoa</taxon>
        <taxon>Arthropoda</taxon>
        <taxon>Crustacea</taxon>
        <taxon>Multicrustacea</taxon>
        <taxon>Hexanauplia</taxon>
        <taxon>Copepoda</taxon>
        <taxon>Harpacticoida</taxon>
        <taxon>Harpacticidae</taxon>
        <taxon>Tigriopus</taxon>
    </lineage>
</organism>
<dbReference type="PANTHER" id="PTHR10157:SF29">
    <property type="entry name" value="DOPAMINE BETA-HYDROXYLASE"/>
    <property type="match status" value="1"/>
</dbReference>
<dbReference type="GO" id="GO:0005615">
    <property type="term" value="C:extracellular space"/>
    <property type="evidence" value="ECO:0007669"/>
    <property type="project" value="TreeGrafter"/>
</dbReference>
<dbReference type="Pfam" id="PF01082">
    <property type="entry name" value="Cu2_monooxygen"/>
    <property type="match status" value="1"/>
</dbReference>
<evidence type="ECO:0000313" key="16">
    <source>
        <dbReference type="EMBL" id="TRY63859.1"/>
    </source>
</evidence>
<comment type="similarity">
    <text evidence="3">Belongs to the copper type II ascorbate-dependent monooxygenase family.</text>
</comment>
<dbReference type="InterPro" id="IPR045266">
    <property type="entry name" value="DOH_DOMON"/>
</dbReference>
<feature type="chain" id="PRO_5021951320" description="DOMON domain-containing protein" evidence="14">
    <location>
        <begin position="23"/>
        <end position="1023"/>
    </location>
</feature>
<keyword evidence="7" id="KW-0560">Oxidoreductase</keyword>
<dbReference type="AlphaFoldDB" id="A0A553NER2"/>
<evidence type="ECO:0000259" key="15">
    <source>
        <dbReference type="PROSITE" id="PS50836"/>
    </source>
</evidence>
<feature type="region of interest" description="Disordered" evidence="13">
    <location>
        <begin position="779"/>
        <end position="800"/>
    </location>
</feature>
<comment type="caution">
    <text evidence="16">The sequence shown here is derived from an EMBL/GenBank/DDBJ whole genome shotgun (WGS) entry which is preliminary data.</text>
</comment>
<dbReference type="GO" id="GO:0005507">
    <property type="term" value="F:copper ion binding"/>
    <property type="evidence" value="ECO:0007669"/>
    <property type="project" value="InterPro"/>
</dbReference>
<name>A0A553NER2_TIGCA</name>
<feature type="signal peptide" evidence="14">
    <location>
        <begin position="1"/>
        <end position="22"/>
    </location>
</feature>
<evidence type="ECO:0000256" key="13">
    <source>
        <dbReference type="SAM" id="MobiDB-lite"/>
    </source>
</evidence>
<keyword evidence="17" id="KW-1185">Reference proteome</keyword>
<keyword evidence="11" id="KW-1015">Disulfide bond</keyword>
<dbReference type="InterPro" id="IPR024548">
    <property type="entry name" value="Cu2_monoox_C"/>
</dbReference>
<evidence type="ECO:0000256" key="6">
    <source>
        <dbReference type="ARBA" id="ARBA00022989"/>
    </source>
</evidence>
<dbReference type="SMART" id="SM00664">
    <property type="entry name" value="DoH"/>
    <property type="match status" value="1"/>
</dbReference>
<dbReference type="OrthoDB" id="129121at2759"/>
<feature type="compositionally biased region" description="Basic and acidic residues" evidence="13">
    <location>
        <begin position="873"/>
        <end position="886"/>
    </location>
</feature>
<dbReference type="GO" id="GO:0006589">
    <property type="term" value="P:octopamine biosynthetic process"/>
    <property type="evidence" value="ECO:0007669"/>
    <property type="project" value="TreeGrafter"/>
</dbReference>
<dbReference type="PROSITE" id="PS00084">
    <property type="entry name" value="CU2_MONOOXYGENASE_1"/>
    <property type="match status" value="1"/>
</dbReference>
<comment type="subcellular location">
    <subcellularLocation>
        <location evidence="2">Membrane</location>
        <topology evidence="2">Single-pass membrane protein</topology>
    </subcellularLocation>
</comment>
<dbReference type="InterPro" id="IPR020611">
    <property type="entry name" value="Cu2_ascorb_mOase_CS-1"/>
</dbReference>
<evidence type="ECO:0000256" key="8">
    <source>
        <dbReference type="ARBA" id="ARBA00023008"/>
    </source>
</evidence>
<evidence type="ECO:0000256" key="9">
    <source>
        <dbReference type="ARBA" id="ARBA00023033"/>
    </source>
</evidence>
<evidence type="ECO:0000256" key="3">
    <source>
        <dbReference type="ARBA" id="ARBA00010676"/>
    </source>
</evidence>
<keyword evidence="12" id="KW-0325">Glycoprotein</keyword>
<dbReference type="GO" id="GO:0042421">
    <property type="term" value="P:norepinephrine biosynthetic process"/>
    <property type="evidence" value="ECO:0007669"/>
    <property type="project" value="TreeGrafter"/>
</dbReference>
<dbReference type="Pfam" id="PF03351">
    <property type="entry name" value="DOMON"/>
    <property type="match status" value="1"/>
</dbReference>
<dbReference type="InterPro" id="IPR028460">
    <property type="entry name" value="Tbh/DBH"/>
</dbReference>
<dbReference type="STRING" id="6832.A0A553NER2"/>
<keyword evidence="10" id="KW-0472">Membrane</keyword>
<evidence type="ECO:0000256" key="12">
    <source>
        <dbReference type="ARBA" id="ARBA00023180"/>
    </source>
</evidence>
<dbReference type="FunFam" id="2.60.120.230:FF:000001">
    <property type="entry name" value="Monooxygenase, DBH-like 1"/>
    <property type="match status" value="1"/>
</dbReference>
<keyword evidence="8" id="KW-0186">Copper</keyword>
<keyword evidence="6" id="KW-1133">Transmembrane helix</keyword>
<dbReference type="GO" id="GO:0004500">
    <property type="term" value="F:dopamine beta-monooxygenase activity"/>
    <property type="evidence" value="ECO:0007669"/>
    <property type="project" value="InterPro"/>
</dbReference>
<dbReference type="Proteomes" id="UP000318571">
    <property type="component" value="Chromosome 10"/>
</dbReference>